<keyword evidence="3" id="KW-1185">Reference proteome</keyword>
<feature type="chain" id="PRO_5008355820" description="Secreted protein" evidence="1">
    <location>
        <begin position="21"/>
        <end position="203"/>
    </location>
</feature>
<protein>
    <recommendedName>
        <fullName evidence="4">Secreted protein</fullName>
    </recommendedName>
</protein>
<dbReference type="RefSeq" id="WP_082988640.1">
    <property type="nucleotide sequence ID" value="NZ_LOCQ01000029.1"/>
</dbReference>
<accession>A0A1A7C955</accession>
<sequence>MKLHAALLAALLACMGAAIAQAPPGAEGVVARYLTTPYGEVNGLRLDNGTLALFAPHLAQRFFESTAVGDQVRLHGHGGADGILRATSMVNLTTRRTVADMAPAPPAPPANRPLATLERIEVAGTIDLVLRGPRGEANAVLLQEGAVVYFRPDLIRIPLARQQPFAAIGIGTRGSWGPALEAVAVGTNLEQARAAIHAPPPLP</sequence>
<dbReference type="Proteomes" id="UP000092713">
    <property type="component" value="Unassembled WGS sequence"/>
</dbReference>
<evidence type="ECO:0000256" key="1">
    <source>
        <dbReference type="SAM" id="SignalP"/>
    </source>
</evidence>
<keyword evidence="1" id="KW-0732">Signal</keyword>
<feature type="signal peptide" evidence="1">
    <location>
        <begin position="1"/>
        <end position="20"/>
    </location>
</feature>
<dbReference type="OrthoDB" id="481082at2"/>
<reference evidence="2 3" key="1">
    <citation type="submission" date="2016-04" db="EMBL/GenBank/DDBJ databases">
        <title>Draft genome sequence of Janthinobacterium psychrotolerans sp. nov., isolated from freshwater sediments in Denmark.</title>
        <authorList>
            <person name="Gong X."/>
            <person name="Skrivergaard S."/>
            <person name="Korsgaard B.S."/>
            <person name="Schreiber L."/>
            <person name="Marshall I.P."/>
            <person name="Finster K."/>
            <person name="Schramm A."/>
        </authorList>
    </citation>
    <scope>NUCLEOTIDE SEQUENCE [LARGE SCALE GENOMIC DNA]</scope>
    <source>
        <strain evidence="2 3">S3-2</strain>
    </source>
</reference>
<proteinExistence type="predicted"/>
<dbReference type="EMBL" id="LOCQ01000029">
    <property type="protein sequence ID" value="OBV41539.1"/>
    <property type="molecule type" value="Genomic_DNA"/>
</dbReference>
<comment type="caution">
    <text evidence="2">The sequence shown here is derived from an EMBL/GenBank/DDBJ whole genome shotgun (WGS) entry which is preliminary data.</text>
</comment>
<gene>
    <name evidence="2" type="ORF">ASR47_103412</name>
</gene>
<organism evidence="2 3">
    <name type="scientific">Janthinobacterium psychrotolerans</name>
    <dbReference type="NCBI Taxonomy" id="1747903"/>
    <lineage>
        <taxon>Bacteria</taxon>
        <taxon>Pseudomonadati</taxon>
        <taxon>Pseudomonadota</taxon>
        <taxon>Betaproteobacteria</taxon>
        <taxon>Burkholderiales</taxon>
        <taxon>Oxalobacteraceae</taxon>
        <taxon>Janthinobacterium</taxon>
    </lineage>
</organism>
<evidence type="ECO:0000313" key="3">
    <source>
        <dbReference type="Proteomes" id="UP000092713"/>
    </source>
</evidence>
<name>A0A1A7C955_9BURK</name>
<evidence type="ECO:0000313" key="2">
    <source>
        <dbReference type="EMBL" id="OBV41539.1"/>
    </source>
</evidence>
<dbReference type="STRING" id="1747903.ASR47_103412"/>
<evidence type="ECO:0008006" key="4">
    <source>
        <dbReference type="Google" id="ProtNLM"/>
    </source>
</evidence>
<dbReference type="AlphaFoldDB" id="A0A1A7C955"/>